<keyword evidence="12" id="KW-1185">Reference proteome</keyword>
<dbReference type="FunFam" id="3.40.605.10:FF:000007">
    <property type="entry name" value="NAD/NADP-dependent betaine aldehyde dehydrogenase"/>
    <property type="match status" value="1"/>
</dbReference>
<evidence type="ECO:0000256" key="8">
    <source>
        <dbReference type="PROSITE-ProRule" id="PRU10007"/>
    </source>
</evidence>
<evidence type="ECO:0000313" key="11">
    <source>
        <dbReference type="EMBL" id="MBC5763031.1"/>
    </source>
</evidence>
<dbReference type="EMBL" id="JACORU010000001">
    <property type="protein sequence ID" value="MBC5763031.1"/>
    <property type="molecule type" value="Genomic_DNA"/>
</dbReference>
<dbReference type="PANTHER" id="PTHR11699">
    <property type="entry name" value="ALDEHYDE DEHYDROGENASE-RELATED"/>
    <property type="match status" value="1"/>
</dbReference>
<evidence type="ECO:0000256" key="6">
    <source>
        <dbReference type="ARBA" id="ARBA00066857"/>
    </source>
</evidence>
<dbReference type="Gene3D" id="3.40.309.10">
    <property type="entry name" value="Aldehyde Dehydrogenase, Chain A, domain 2"/>
    <property type="match status" value="1"/>
</dbReference>
<comment type="function">
    <text evidence="5">Involved in the toluene-4-sulfonate degradation pathway. Does not discriminate between the sulfonate and the carboxyl substituents and can also be involved in the p-toluenecarboxylate degradation pathway.</text>
</comment>
<dbReference type="PROSITE" id="PS00687">
    <property type="entry name" value="ALDEHYDE_DEHYDR_GLU"/>
    <property type="match status" value="1"/>
</dbReference>
<dbReference type="AlphaFoldDB" id="A0A923M5B8"/>
<gene>
    <name evidence="11" type="ORF">H8R02_01100</name>
</gene>
<evidence type="ECO:0000256" key="1">
    <source>
        <dbReference type="ARBA" id="ARBA00009986"/>
    </source>
</evidence>
<feature type="domain" description="Aldehyde dehydrogenase" evidence="10">
    <location>
        <begin position="23"/>
        <end position="476"/>
    </location>
</feature>
<comment type="subunit">
    <text evidence="2">Homodimer.</text>
</comment>
<dbReference type="SUPFAM" id="SSF53720">
    <property type="entry name" value="ALDH-like"/>
    <property type="match status" value="1"/>
</dbReference>
<dbReference type="EC" id="1.1.1.257" evidence="6"/>
<dbReference type="Pfam" id="PF00171">
    <property type="entry name" value="Aldedh"/>
    <property type="match status" value="1"/>
</dbReference>
<evidence type="ECO:0000256" key="2">
    <source>
        <dbReference type="ARBA" id="ARBA00011738"/>
    </source>
</evidence>
<dbReference type="RefSeq" id="WP_187079501.1">
    <property type="nucleotide sequence ID" value="NZ_JACORU010000001.1"/>
</dbReference>
<dbReference type="Gene3D" id="3.40.605.10">
    <property type="entry name" value="Aldehyde Dehydrogenase, Chain A, domain 1"/>
    <property type="match status" value="1"/>
</dbReference>
<dbReference type="InterPro" id="IPR016162">
    <property type="entry name" value="Ald_DH_N"/>
</dbReference>
<evidence type="ECO:0000256" key="9">
    <source>
        <dbReference type="RuleBase" id="RU003345"/>
    </source>
</evidence>
<dbReference type="InterPro" id="IPR029510">
    <property type="entry name" value="Ald_DH_CS_GLU"/>
</dbReference>
<comment type="caution">
    <text evidence="11">The sequence shown here is derived from an EMBL/GenBank/DDBJ whole genome shotgun (WGS) entry which is preliminary data.</text>
</comment>
<evidence type="ECO:0000256" key="3">
    <source>
        <dbReference type="ARBA" id="ARBA00023002"/>
    </source>
</evidence>
<sequence length="482" mass="50802">MMNPHAYLWIDGEWTGESPASSSCGECIDPSSGERAATFAPAARQHVEAAISAARRAFDSTDWARAPRVRAQVLLDFANCLAARKQEIEKLLTLVNGKLLRESAGEMGAAISELRYYAGIARNLFGRIVETEPGCYSHLAREALGVCAIILPWNAPIALLARSLAPALAAGCTVVIKAAPQTSPVTSQVLACLESAGLPRGVVNVFTETGSDGAELLVQSPAVDGISFTGSNAIGKKIMAAASGTMKRLSLELGGKSPSIIFGDADLARAVSILTAASTVMAGQMCTAATRVLVHESIAAEMRQAFKAALGSVRVGAGADPASQMGPLIDVRSRDRVAGIIEQAADEAQMLLRGAPLAGMPGGAFLTPTLVEVKDTGSALIQEEVFGPLLVFETFSDEDEAIEKSNATRYGLAASVWSGDRARAQRVAARLATGTVWINSYNKLMAEAETGGYRESGLGRLHGLEAMNDFMQTKHIYYEDQV</sequence>
<organism evidence="11 12">
    <name type="scientific">Ramlibacter albus</name>
    <dbReference type="NCBI Taxonomy" id="2079448"/>
    <lineage>
        <taxon>Bacteria</taxon>
        <taxon>Pseudomonadati</taxon>
        <taxon>Pseudomonadota</taxon>
        <taxon>Betaproteobacteria</taxon>
        <taxon>Burkholderiales</taxon>
        <taxon>Comamonadaceae</taxon>
        <taxon>Ramlibacter</taxon>
    </lineage>
</organism>
<proteinExistence type="inferred from homology"/>
<dbReference type="InterPro" id="IPR015590">
    <property type="entry name" value="Aldehyde_DH_dom"/>
</dbReference>
<keyword evidence="3 9" id="KW-0560">Oxidoreductase</keyword>
<evidence type="ECO:0000256" key="4">
    <source>
        <dbReference type="ARBA" id="ARBA00051407"/>
    </source>
</evidence>
<dbReference type="Proteomes" id="UP000596827">
    <property type="component" value="Unassembled WGS sequence"/>
</dbReference>
<dbReference type="GO" id="GO:0016620">
    <property type="term" value="F:oxidoreductase activity, acting on the aldehyde or oxo group of donors, NAD or NADP as acceptor"/>
    <property type="evidence" value="ECO:0007669"/>
    <property type="project" value="InterPro"/>
</dbReference>
<dbReference type="InterPro" id="IPR016163">
    <property type="entry name" value="Ald_DH_C"/>
</dbReference>
<comment type="catalytic activity">
    <reaction evidence="4">
        <text>4-(hydroxymethyl)benzenesulfonate + NAD(+) = 4-formylbenzenesulfonate + NADH + H(+)</text>
        <dbReference type="Rhea" id="RHEA:24412"/>
        <dbReference type="ChEBI" id="CHEBI:11944"/>
        <dbReference type="ChEBI" id="CHEBI:11987"/>
        <dbReference type="ChEBI" id="CHEBI:15378"/>
        <dbReference type="ChEBI" id="CHEBI:57540"/>
        <dbReference type="ChEBI" id="CHEBI:57945"/>
        <dbReference type="EC" id="1.1.1.257"/>
    </reaction>
</comment>
<evidence type="ECO:0000259" key="10">
    <source>
        <dbReference type="Pfam" id="PF00171"/>
    </source>
</evidence>
<comment type="similarity">
    <text evidence="1 9">Belongs to the aldehyde dehydrogenase family.</text>
</comment>
<reference evidence="11" key="1">
    <citation type="submission" date="2020-08" db="EMBL/GenBank/DDBJ databases">
        <title>Ramlibacter sp. GTP1 16S ribosomal RNA gene genome sequencing and assembly.</title>
        <authorList>
            <person name="Kang M."/>
        </authorList>
    </citation>
    <scope>NUCLEOTIDE SEQUENCE</scope>
    <source>
        <strain evidence="11">GTP1</strain>
    </source>
</reference>
<name>A0A923M5B8_9BURK</name>
<dbReference type="GO" id="GO:0018462">
    <property type="term" value="F:4-(hydroxymethyl)benzenesulfonate dehydrogenase activity"/>
    <property type="evidence" value="ECO:0007669"/>
    <property type="project" value="UniProtKB-EC"/>
</dbReference>
<evidence type="ECO:0000256" key="7">
    <source>
        <dbReference type="ARBA" id="ARBA00079883"/>
    </source>
</evidence>
<evidence type="ECO:0000313" key="12">
    <source>
        <dbReference type="Proteomes" id="UP000596827"/>
    </source>
</evidence>
<protein>
    <recommendedName>
        <fullName evidence="6">4-(hydroxymethyl)benzenesulfonate dehydrogenase</fullName>
        <ecNumber evidence="6">1.1.1.257</ecNumber>
    </recommendedName>
    <alternativeName>
        <fullName evidence="7">Toluenesulfonate aldehyde dehydrogenase TsaD</fullName>
    </alternativeName>
</protein>
<feature type="active site" evidence="8">
    <location>
        <position position="252"/>
    </location>
</feature>
<evidence type="ECO:0000256" key="5">
    <source>
        <dbReference type="ARBA" id="ARBA00056807"/>
    </source>
</evidence>
<accession>A0A923M5B8</accession>
<dbReference type="InterPro" id="IPR016161">
    <property type="entry name" value="Ald_DH/histidinol_DH"/>
</dbReference>